<keyword evidence="3" id="KW-1185">Reference proteome</keyword>
<feature type="transmembrane region" description="Helical" evidence="1">
    <location>
        <begin position="6"/>
        <end position="35"/>
    </location>
</feature>
<sequence length="84" mass="9195">MFFFILPYLAAIIGIVIAFSCFIGISLIIIGGTGVAMDKIYLKQMDTKNGVSKPLFNTSSIILGLIFILFPIGYVLYKIILSLS</sequence>
<name>A0A937K599_9CLOT</name>
<feature type="transmembrane region" description="Helical" evidence="1">
    <location>
        <begin position="55"/>
        <end position="77"/>
    </location>
</feature>
<keyword evidence="1" id="KW-0472">Membrane</keyword>
<accession>A0A937K599</accession>
<keyword evidence="1" id="KW-0812">Transmembrane</keyword>
<gene>
    <name evidence="2" type="ORF">JK634_13250</name>
</gene>
<evidence type="ECO:0000313" key="2">
    <source>
        <dbReference type="EMBL" id="MBL4932774.1"/>
    </source>
</evidence>
<dbReference type="EMBL" id="JAESWA010000023">
    <property type="protein sequence ID" value="MBL4932774.1"/>
    <property type="molecule type" value="Genomic_DNA"/>
</dbReference>
<reference evidence="2" key="1">
    <citation type="submission" date="2021-01" db="EMBL/GenBank/DDBJ databases">
        <title>Genome public.</title>
        <authorList>
            <person name="Liu C."/>
            <person name="Sun Q."/>
        </authorList>
    </citation>
    <scope>NUCLEOTIDE SEQUENCE</scope>
    <source>
        <strain evidence="2">YIM B02565</strain>
    </source>
</reference>
<protein>
    <submittedName>
        <fullName evidence="2">Uncharacterized protein</fullName>
    </submittedName>
</protein>
<dbReference type="AlphaFoldDB" id="A0A937K599"/>
<keyword evidence="1" id="KW-1133">Transmembrane helix</keyword>
<evidence type="ECO:0000313" key="3">
    <source>
        <dbReference type="Proteomes" id="UP000623681"/>
    </source>
</evidence>
<evidence type="ECO:0000256" key="1">
    <source>
        <dbReference type="SAM" id="Phobius"/>
    </source>
</evidence>
<dbReference type="RefSeq" id="WP_202768162.1">
    <property type="nucleotide sequence ID" value="NZ_JAESWA010000023.1"/>
</dbReference>
<proteinExistence type="predicted"/>
<organism evidence="2 3">
    <name type="scientific">Clostridium paridis</name>
    <dbReference type="NCBI Taxonomy" id="2803863"/>
    <lineage>
        <taxon>Bacteria</taxon>
        <taxon>Bacillati</taxon>
        <taxon>Bacillota</taxon>
        <taxon>Clostridia</taxon>
        <taxon>Eubacteriales</taxon>
        <taxon>Clostridiaceae</taxon>
        <taxon>Clostridium</taxon>
    </lineage>
</organism>
<dbReference type="Proteomes" id="UP000623681">
    <property type="component" value="Unassembled WGS sequence"/>
</dbReference>
<comment type="caution">
    <text evidence="2">The sequence shown here is derived from an EMBL/GenBank/DDBJ whole genome shotgun (WGS) entry which is preliminary data.</text>
</comment>